<keyword evidence="1" id="KW-1133">Transmembrane helix</keyword>
<evidence type="ECO:0000313" key="2">
    <source>
        <dbReference type="EMBL" id="RPA74038.1"/>
    </source>
</evidence>
<gene>
    <name evidence="2" type="ORF">BJ508DRAFT_40664</name>
</gene>
<feature type="transmembrane region" description="Helical" evidence="1">
    <location>
        <begin position="20"/>
        <end position="38"/>
    </location>
</feature>
<reference evidence="2 3" key="1">
    <citation type="journal article" date="2018" name="Nat. Ecol. Evol.">
        <title>Pezizomycetes genomes reveal the molecular basis of ectomycorrhizal truffle lifestyle.</title>
        <authorList>
            <person name="Murat C."/>
            <person name="Payen T."/>
            <person name="Noel B."/>
            <person name="Kuo A."/>
            <person name="Morin E."/>
            <person name="Chen J."/>
            <person name="Kohler A."/>
            <person name="Krizsan K."/>
            <person name="Balestrini R."/>
            <person name="Da Silva C."/>
            <person name="Montanini B."/>
            <person name="Hainaut M."/>
            <person name="Levati E."/>
            <person name="Barry K.W."/>
            <person name="Belfiori B."/>
            <person name="Cichocki N."/>
            <person name="Clum A."/>
            <person name="Dockter R.B."/>
            <person name="Fauchery L."/>
            <person name="Guy J."/>
            <person name="Iotti M."/>
            <person name="Le Tacon F."/>
            <person name="Lindquist E.A."/>
            <person name="Lipzen A."/>
            <person name="Malagnac F."/>
            <person name="Mello A."/>
            <person name="Molinier V."/>
            <person name="Miyauchi S."/>
            <person name="Poulain J."/>
            <person name="Riccioni C."/>
            <person name="Rubini A."/>
            <person name="Sitrit Y."/>
            <person name="Splivallo R."/>
            <person name="Traeger S."/>
            <person name="Wang M."/>
            <person name="Zifcakova L."/>
            <person name="Wipf D."/>
            <person name="Zambonelli A."/>
            <person name="Paolocci F."/>
            <person name="Nowrousian M."/>
            <person name="Ottonello S."/>
            <person name="Baldrian P."/>
            <person name="Spatafora J.W."/>
            <person name="Henrissat B."/>
            <person name="Nagy L.G."/>
            <person name="Aury J.M."/>
            <person name="Wincker P."/>
            <person name="Grigoriev I.V."/>
            <person name="Bonfante P."/>
            <person name="Martin F.M."/>
        </authorList>
    </citation>
    <scope>NUCLEOTIDE SEQUENCE [LARGE SCALE GENOMIC DNA]</scope>
    <source>
        <strain evidence="2 3">RN42</strain>
    </source>
</reference>
<proteinExistence type="predicted"/>
<dbReference type="Proteomes" id="UP000275078">
    <property type="component" value="Unassembled WGS sequence"/>
</dbReference>
<dbReference type="EMBL" id="ML119802">
    <property type="protein sequence ID" value="RPA74038.1"/>
    <property type="molecule type" value="Genomic_DNA"/>
</dbReference>
<name>A0A3N4HNH1_ASCIM</name>
<evidence type="ECO:0000313" key="3">
    <source>
        <dbReference type="Proteomes" id="UP000275078"/>
    </source>
</evidence>
<keyword evidence="1" id="KW-0812">Transmembrane</keyword>
<organism evidence="2 3">
    <name type="scientific">Ascobolus immersus RN42</name>
    <dbReference type="NCBI Taxonomy" id="1160509"/>
    <lineage>
        <taxon>Eukaryota</taxon>
        <taxon>Fungi</taxon>
        <taxon>Dikarya</taxon>
        <taxon>Ascomycota</taxon>
        <taxon>Pezizomycotina</taxon>
        <taxon>Pezizomycetes</taxon>
        <taxon>Pezizales</taxon>
        <taxon>Ascobolaceae</taxon>
        <taxon>Ascobolus</taxon>
    </lineage>
</organism>
<keyword evidence="1" id="KW-0472">Membrane</keyword>
<dbReference type="AlphaFoldDB" id="A0A3N4HNH1"/>
<evidence type="ECO:0000256" key="1">
    <source>
        <dbReference type="SAM" id="Phobius"/>
    </source>
</evidence>
<accession>A0A3N4HNH1</accession>
<keyword evidence="3" id="KW-1185">Reference proteome</keyword>
<sequence length="66" mass="7221">MLNVGMLEYRLWMGMKARVVISLLGLDTVCGFVSYFALLGSSVARIGTVCLDYFLSCAGLPCFLFS</sequence>
<feature type="transmembrane region" description="Helical" evidence="1">
    <location>
        <begin position="44"/>
        <end position="65"/>
    </location>
</feature>
<protein>
    <submittedName>
        <fullName evidence="2">Uncharacterized protein</fullName>
    </submittedName>
</protein>